<keyword evidence="1 8" id="KW-0659">Purine metabolism</keyword>
<feature type="compositionally biased region" description="Low complexity" evidence="10">
    <location>
        <begin position="56"/>
        <end position="71"/>
    </location>
</feature>
<comment type="similarity">
    <text evidence="8">Belongs to the IMPDH/GMPR family. GuaC type 1 subfamily.</text>
</comment>
<dbReference type="FunCoup" id="A0A2U4C4Z4">
    <property type="interactions" value="70"/>
</dbReference>
<keyword evidence="5 8" id="KW-0560">Oxidoreductase</keyword>
<feature type="domain" description="IMP dehydrogenase/GMP reductase" evidence="11">
    <location>
        <begin position="124"/>
        <end position="453"/>
    </location>
</feature>
<dbReference type="HAMAP" id="MF_00596">
    <property type="entry name" value="GMP_reduct_type1"/>
    <property type="match status" value="1"/>
</dbReference>
<dbReference type="GeneID" id="101323823"/>
<organism evidence="12 13">
    <name type="scientific">Tursiops truncatus</name>
    <name type="common">Atlantic bottle-nosed dolphin</name>
    <name type="synonym">Delphinus truncatus</name>
    <dbReference type="NCBI Taxonomy" id="9739"/>
    <lineage>
        <taxon>Eukaryota</taxon>
        <taxon>Metazoa</taxon>
        <taxon>Chordata</taxon>
        <taxon>Craniata</taxon>
        <taxon>Vertebrata</taxon>
        <taxon>Euteleostomi</taxon>
        <taxon>Mammalia</taxon>
        <taxon>Eutheria</taxon>
        <taxon>Laurasiatheria</taxon>
        <taxon>Artiodactyla</taxon>
        <taxon>Whippomorpha</taxon>
        <taxon>Cetacea</taxon>
        <taxon>Odontoceti</taxon>
        <taxon>Delphinidae</taxon>
        <taxon>Tursiops</taxon>
    </lineage>
</organism>
<dbReference type="SUPFAM" id="SSF51412">
    <property type="entry name" value="Inosine monophosphate dehydrogenase (IMPDH)"/>
    <property type="match status" value="1"/>
</dbReference>
<accession>A0A2U4C4Z4</accession>
<comment type="function">
    <text evidence="7">Catalyzes the irreversible NADPH-dependent deamination of GMP to IMP. It functions in the conversion of nucleobase, nucleoside and nucleotide derivatives of G to A nucleotides, and in maintaining the intracellular balance of A and G nucleotides. Plays a role in modulating cellular differentiation.</text>
</comment>
<evidence type="ECO:0000259" key="11">
    <source>
        <dbReference type="Pfam" id="PF00478"/>
    </source>
</evidence>
<evidence type="ECO:0000313" key="12">
    <source>
        <dbReference type="Proteomes" id="UP000245320"/>
    </source>
</evidence>
<keyword evidence="4 8" id="KW-0630">Potassium</keyword>
<feature type="compositionally biased region" description="Pro residues" evidence="10">
    <location>
        <begin position="78"/>
        <end position="95"/>
    </location>
</feature>
<feature type="binding site" evidence="8">
    <location>
        <position position="303"/>
    </location>
    <ligand>
        <name>K(+)</name>
        <dbReference type="ChEBI" id="CHEBI:29103"/>
    </ligand>
</feature>
<dbReference type="Gene3D" id="3.20.20.70">
    <property type="entry name" value="Aldolase class I"/>
    <property type="match status" value="1"/>
</dbReference>
<dbReference type="Pfam" id="PF00478">
    <property type="entry name" value="IMPDH"/>
    <property type="match status" value="1"/>
</dbReference>
<feature type="binding site" evidence="8">
    <location>
        <begin position="140"/>
        <end position="141"/>
    </location>
    <ligand>
        <name>NADP(+)</name>
        <dbReference type="ChEBI" id="CHEBI:58349"/>
        <note>ligand shared between two neighboring subunits</note>
    </ligand>
</feature>
<comment type="subunit">
    <text evidence="8">Homotetramer.</text>
</comment>
<feature type="binding site" evidence="8">
    <location>
        <position position="300"/>
    </location>
    <ligand>
        <name>K(+)</name>
        <dbReference type="ChEBI" id="CHEBI:29103"/>
    </ligand>
</feature>
<feature type="active site" description="Thioimidate intermediate" evidence="8">
    <location>
        <position position="300"/>
    </location>
</feature>
<gene>
    <name evidence="8 13" type="primary">GMPR</name>
</gene>
<evidence type="ECO:0000256" key="9">
    <source>
        <dbReference type="RuleBase" id="RU003929"/>
    </source>
</evidence>
<dbReference type="NCBIfam" id="NF003470">
    <property type="entry name" value="PRK05096.1"/>
    <property type="match status" value="1"/>
</dbReference>
<evidence type="ECO:0000256" key="1">
    <source>
        <dbReference type="ARBA" id="ARBA00022631"/>
    </source>
</evidence>
<dbReference type="InterPro" id="IPR050139">
    <property type="entry name" value="GMP_reductase"/>
</dbReference>
<dbReference type="GO" id="GO:0003920">
    <property type="term" value="F:GMP reductase activity"/>
    <property type="evidence" value="ECO:0007669"/>
    <property type="project" value="UniProtKB-UniRule"/>
</dbReference>
<dbReference type="GO" id="GO:0046872">
    <property type="term" value="F:metal ion binding"/>
    <property type="evidence" value="ECO:0007669"/>
    <property type="project" value="UniProtKB-KW"/>
</dbReference>
<evidence type="ECO:0000313" key="13">
    <source>
        <dbReference type="RefSeq" id="XP_019800523.2"/>
    </source>
</evidence>
<feature type="binding site" description="in other chain" evidence="8">
    <location>
        <begin position="294"/>
        <end position="295"/>
    </location>
    <ligand>
        <name>NADP(+)</name>
        <dbReference type="ChEBI" id="CHEBI:58349"/>
        <note>ligand shared between two neighboring subunits</note>
    </ligand>
</feature>
<evidence type="ECO:0000256" key="8">
    <source>
        <dbReference type="HAMAP-Rule" id="MF_03195"/>
    </source>
</evidence>
<evidence type="ECO:0000256" key="7">
    <source>
        <dbReference type="ARBA" id="ARBA00058902"/>
    </source>
</evidence>
<dbReference type="RefSeq" id="XP_019800523.2">
    <property type="nucleotide sequence ID" value="XM_019944964.2"/>
</dbReference>
<dbReference type="InParanoid" id="A0A2U4C4Z4"/>
<name>A0A2U4C4Z4_TURTR</name>
<dbReference type="GO" id="GO:0006144">
    <property type="term" value="P:purine nucleobase metabolic process"/>
    <property type="evidence" value="ECO:0007669"/>
    <property type="project" value="UniProtKB-KW"/>
</dbReference>
<evidence type="ECO:0000256" key="10">
    <source>
        <dbReference type="SAM" id="MobiDB-lite"/>
    </source>
</evidence>
<reference evidence="13" key="1">
    <citation type="submission" date="2025-08" db="UniProtKB">
        <authorList>
            <consortium name="RefSeq"/>
        </authorList>
    </citation>
    <scope>IDENTIFICATION</scope>
    <source>
        <tissue evidence="13">Spleen</tissue>
    </source>
</reference>
<dbReference type="EC" id="1.7.1.7" evidence="8"/>
<feature type="binding site" description="in other chain" evidence="8">
    <location>
        <position position="192"/>
    </location>
    <ligand>
        <name>NADP(+)</name>
        <dbReference type="ChEBI" id="CHEBI:58349"/>
        <note>ligand shared between two neighboring subunits</note>
    </ligand>
</feature>
<evidence type="ECO:0000256" key="2">
    <source>
        <dbReference type="ARBA" id="ARBA00022723"/>
    </source>
</evidence>
<dbReference type="Proteomes" id="UP000245320">
    <property type="component" value="Chromosome 10"/>
</dbReference>
<dbReference type="FunFam" id="3.20.20.70:FF:000012">
    <property type="entry name" value="GMP reductase"/>
    <property type="match status" value="1"/>
</dbReference>
<sequence>MRLVCPQLVGPPPPPSPGPRPRGVGQAAGRGSGAGAEPPGRGAGRSRLQVSAGLKGAACAPGRAPAAAQQATRSCRPAPFPHSPASPGCSRPPPRAAGRSCGLPPRRPERAAGAMPRIDADLKLDFKDVLLRPKRSSLKSRAEVDLERSFTFRNSKQTYSGIPIIVANMDTVGTFEMAVVMSQHSMLTAIHKHYTLDDWKLFAANHPECLQHVAVSSGSGKNDLEKMSSILEAVPQVKFICLDVANGYSEHFVEFVKLVRARFPEHTIMAGNVVTGEMVEELILSGADIIKVGVGPGSVCTTRTKTGVGYPQLSAVIECADSAHGLKGHIISDGGCTCPGDVAKAFGAGADFVMLGGMFSGHTECAGEVIERNGQKLKLFYGMSSETAMKKHAGGVAEYRASEGKTVEVPYKGDVKDTILDILGGLRSTCTYVGAAKLKELSRRATFIRVTQQHNTMFS</sequence>
<feature type="binding site" description="in other chain" evidence="8">
    <location>
        <position position="383"/>
    </location>
    <ligand>
        <name>NADP(+)</name>
        <dbReference type="ChEBI" id="CHEBI:58349"/>
        <note>ligand shared between two neighboring subunits</note>
    </ligand>
</feature>
<dbReference type="InterPro" id="IPR015875">
    <property type="entry name" value="IMP_DH/GMP_Rdtase_CS"/>
</dbReference>
<feature type="binding site" evidence="8">
    <location>
        <begin position="400"/>
        <end position="404"/>
    </location>
    <ligand>
        <name>GMP</name>
        <dbReference type="ChEBI" id="CHEBI:58115"/>
    </ligand>
</feature>
<protein>
    <recommendedName>
        <fullName evidence="8">GMP reductase</fullName>
        <shortName evidence="8">GMPR</shortName>
        <ecNumber evidence="8">1.7.1.7</ecNumber>
    </recommendedName>
    <alternativeName>
        <fullName evidence="8">Guanosine 5'-monophosphate oxidoreductase</fullName>
        <shortName evidence="8">Guanosine monophosphate reductase</shortName>
    </alternativeName>
</protein>
<dbReference type="InterPro" id="IPR013785">
    <property type="entry name" value="Aldolase_TIM"/>
</dbReference>
<evidence type="ECO:0000256" key="3">
    <source>
        <dbReference type="ARBA" id="ARBA00022857"/>
    </source>
</evidence>
<dbReference type="GO" id="GO:0006163">
    <property type="term" value="P:purine nucleotide metabolic process"/>
    <property type="evidence" value="ECO:0007669"/>
    <property type="project" value="UniProtKB-UniRule"/>
</dbReference>
<feature type="binding site" evidence="8">
    <location>
        <begin position="356"/>
        <end position="357"/>
    </location>
    <ligand>
        <name>GMP</name>
        <dbReference type="ChEBI" id="CHEBI:58115"/>
    </ligand>
</feature>
<dbReference type="InterPro" id="IPR001093">
    <property type="entry name" value="IMP_DH_GMPRt"/>
</dbReference>
<dbReference type="SMART" id="SM01240">
    <property type="entry name" value="IMPDH"/>
    <property type="match status" value="1"/>
</dbReference>
<feature type="binding site" description="in other chain" evidence="8">
    <location>
        <begin position="399"/>
        <end position="400"/>
    </location>
    <ligand>
        <name>NADP(+)</name>
        <dbReference type="ChEBI" id="CHEBI:58349"/>
        <note>ligand shared between two neighboring subunits</note>
    </ligand>
</feature>
<dbReference type="AlphaFoldDB" id="A0A2U4C4Z4"/>
<keyword evidence="3 8" id="KW-0521">NADP</keyword>
<feature type="binding site" evidence="8">
    <location>
        <begin position="333"/>
        <end position="335"/>
    </location>
    <ligand>
        <name>GMP</name>
        <dbReference type="ChEBI" id="CHEBI:58115"/>
    </ligand>
</feature>
<dbReference type="PROSITE" id="PS00487">
    <property type="entry name" value="IMP_DH_GMP_RED"/>
    <property type="match status" value="1"/>
</dbReference>
<feature type="active site" description="Proton donor/acceptor" evidence="8">
    <location>
        <position position="302"/>
    </location>
</feature>
<proteinExistence type="inferred from homology"/>
<keyword evidence="12" id="KW-1185">Reference proteome</keyword>
<comment type="catalytic activity">
    <reaction evidence="6 8 9">
        <text>IMP + NH4(+) + NADP(+) = GMP + NADPH + 2 H(+)</text>
        <dbReference type="Rhea" id="RHEA:17185"/>
        <dbReference type="ChEBI" id="CHEBI:15378"/>
        <dbReference type="ChEBI" id="CHEBI:28938"/>
        <dbReference type="ChEBI" id="CHEBI:57783"/>
        <dbReference type="ChEBI" id="CHEBI:58053"/>
        <dbReference type="ChEBI" id="CHEBI:58115"/>
        <dbReference type="ChEBI" id="CHEBI:58349"/>
        <dbReference type="EC" id="1.7.1.7"/>
    </reaction>
</comment>
<dbReference type="NCBIfam" id="TIGR01305">
    <property type="entry name" value="GMP_reduct_1"/>
    <property type="match status" value="1"/>
</dbReference>
<feature type="binding site" evidence="8">
    <location>
        <position position="297"/>
    </location>
    <ligand>
        <name>K(+)</name>
        <dbReference type="ChEBI" id="CHEBI:29103"/>
    </ligand>
</feature>
<dbReference type="PANTHER" id="PTHR43170:SF3">
    <property type="entry name" value="GMP REDUCTASE 1"/>
    <property type="match status" value="1"/>
</dbReference>
<dbReference type="GO" id="GO:1902560">
    <property type="term" value="C:GMP reductase complex"/>
    <property type="evidence" value="ECO:0007669"/>
    <property type="project" value="InterPro"/>
</dbReference>
<evidence type="ECO:0000256" key="5">
    <source>
        <dbReference type="ARBA" id="ARBA00023002"/>
    </source>
</evidence>
<evidence type="ECO:0000256" key="6">
    <source>
        <dbReference type="ARBA" id="ARBA00048616"/>
    </source>
</evidence>
<feature type="binding site" evidence="8">
    <location>
        <position position="295"/>
    </location>
    <ligand>
        <name>K(+)</name>
        <dbReference type="ChEBI" id="CHEBI:29103"/>
    </ligand>
</feature>
<dbReference type="CDD" id="cd00381">
    <property type="entry name" value="IMPDH"/>
    <property type="match status" value="1"/>
</dbReference>
<keyword evidence="2 8" id="KW-0479">Metal-binding</keyword>
<feature type="region of interest" description="Disordered" evidence="10">
    <location>
        <begin position="1"/>
        <end position="112"/>
    </location>
</feature>
<dbReference type="OrthoDB" id="418595at2759"/>
<feature type="compositionally biased region" description="Pro residues" evidence="10">
    <location>
        <begin position="9"/>
        <end position="20"/>
    </location>
</feature>
<dbReference type="PANTHER" id="PTHR43170">
    <property type="entry name" value="GMP REDUCTASE"/>
    <property type="match status" value="1"/>
</dbReference>
<feature type="binding site" evidence="8">
    <location>
        <begin position="382"/>
        <end position="384"/>
    </location>
    <ligand>
        <name>GMP</name>
        <dbReference type="ChEBI" id="CHEBI:58115"/>
    </ligand>
</feature>
<feature type="binding site" description="in other chain" evidence="8">
    <location>
        <begin position="243"/>
        <end position="245"/>
    </location>
    <ligand>
        <name>NADP(+)</name>
        <dbReference type="ChEBI" id="CHEBI:58349"/>
        <note>ligand shared between two neighboring subunits</note>
    </ligand>
</feature>
<dbReference type="CTD" id="2766"/>
<dbReference type="InterPro" id="IPR005993">
    <property type="entry name" value="GMPR"/>
</dbReference>
<evidence type="ECO:0000256" key="4">
    <source>
        <dbReference type="ARBA" id="ARBA00022958"/>
    </source>
</evidence>
<feature type="binding site" evidence="8">
    <location>
        <begin position="428"/>
        <end position="431"/>
    </location>
    <ligand>
        <name>NADP(+)</name>
        <dbReference type="ChEBI" id="CHEBI:58349"/>
        <note>ligand shared between two neighboring subunits</note>
    </ligand>
</feature>